<dbReference type="Proteomes" id="UP001151760">
    <property type="component" value="Unassembled WGS sequence"/>
</dbReference>
<keyword evidence="2" id="KW-1185">Reference proteome</keyword>
<reference evidence="1" key="2">
    <citation type="submission" date="2022-01" db="EMBL/GenBank/DDBJ databases">
        <authorList>
            <person name="Yamashiro T."/>
            <person name="Shiraishi A."/>
            <person name="Satake H."/>
            <person name="Nakayama K."/>
        </authorList>
    </citation>
    <scope>NUCLEOTIDE SEQUENCE</scope>
</reference>
<organism evidence="1 2">
    <name type="scientific">Tanacetum coccineum</name>
    <dbReference type="NCBI Taxonomy" id="301880"/>
    <lineage>
        <taxon>Eukaryota</taxon>
        <taxon>Viridiplantae</taxon>
        <taxon>Streptophyta</taxon>
        <taxon>Embryophyta</taxon>
        <taxon>Tracheophyta</taxon>
        <taxon>Spermatophyta</taxon>
        <taxon>Magnoliopsida</taxon>
        <taxon>eudicotyledons</taxon>
        <taxon>Gunneridae</taxon>
        <taxon>Pentapetalae</taxon>
        <taxon>asterids</taxon>
        <taxon>campanulids</taxon>
        <taxon>Asterales</taxon>
        <taxon>Asteraceae</taxon>
        <taxon>Asteroideae</taxon>
        <taxon>Anthemideae</taxon>
        <taxon>Anthemidinae</taxon>
        <taxon>Tanacetum</taxon>
    </lineage>
</organism>
<name>A0ABQ5IG58_9ASTR</name>
<reference evidence="1" key="1">
    <citation type="journal article" date="2022" name="Int. J. Mol. Sci.">
        <title>Draft Genome of Tanacetum Coccineum: Genomic Comparison of Closely Related Tanacetum-Family Plants.</title>
        <authorList>
            <person name="Yamashiro T."/>
            <person name="Shiraishi A."/>
            <person name="Nakayama K."/>
            <person name="Satake H."/>
        </authorList>
    </citation>
    <scope>NUCLEOTIDE SEQUENCE</scope>
</reference>
<protein>
    <submittedName>
        <fullName evidence="1">Uncharacterized protein</fullName>
    </submittedName>
</protein>
<proteinExistence type="predicted"/>
<comment type="caution">
    <text evidence="1">The sequence shown here is derived from an EMBL/GenBank/DDBJ whole genome shotgun (WGS) entry which is preliminary data.</text>
</comment>
<evidence type="ECO:0000313" key="2">
    <source>
        <dbReference type="Proteomes" id="UP001151760"/>
    </source>
</evidence>
<dbReference type="EMBL" id="BQNB010020734">
    <property type="protein sequence ID" value="GJT99073.1"/>
    <property type="molecule type" value="Genomic_DNA"/>
</dbReference>
<gene>
    <name evidence="1" type="ORF">Tco_1094591</name>
</gene>
<evidence type="ECO:0000313" key="1">
    <source>
        <dbReference type="EMBL" id="GJT99073.1"/>
    </source>
</evidence>
<sequence>MEMAKLLIGIFTRCHILYPLKEPCPQGLRHSICHGCIIWEKMRILLSHLIFTLPGKDRTSLRVPAYLDNRNTALLKTFDLPVHDLDGFFNEVEFVVDLDLIQRYSDAVVVRLQQEVLQLPRQST</sequence>
<accession>A0ABQ5IG58</accession>